<evidence type="ECO:0000256" key="1">
    <source>
        <dbReference type="SAM" id="MobiDB-lite"/>
    </source>
</evidence>
<sequence>MVSAASPLLIASLPSQGLSAASVHETAGNSTKLQVARSRSSGNRPDAIPVSACEFTQGGDCRPTVRPLHRPVRGVGGCTCQVVESSARRIRCTLRKATV</sequence>
<evidence type="ECO:0000313" key="3">
    <source>
        <dbReference type="Proteomes" id="UP000241462"/>
    </source>
</evidence>
<reference evidence="2 3" key="1">
    <citation type="journal article" date="2018" name="Mycol. Prog.">
        <title>Coniella lustricola, a new species from submerged detritus.</title>
        <authorList>
            <person name="Raudabaugh D.B."/>
            <person name="Iturriaga T."/>
            <person name="Carver A."/>
            <person name="Mondo S."/>
            <person name="Pangilinan J."/>
            <person name="Lipzen A."/>
            <person name="He G."/>
            <person name="Amirebrahimi M."/>
            <person name="Grigoriev I.V."/>
            <person name="Miller A.N."/>
        </authorList>
    </citation>
    <scope>NUCLEOTIDE SEQUENCE [LARGE SCALE GENOMIC DNA]</scope>
    <source>
        <strain evidence="2 3">B22-T-1</strain>
    </source>
</reference>
<keyword evidence="3" id="KW-1185">Reference proteome</keyword>
<accession>A0A2T2ZVH7</accession>
<dbReference type="Proteomes" id="UP000241462">
    <property type="component" value="Unassembled WGS sequence"/>
</dbReference>
<feature type="compositionally biased region" description="Polar residues" evidence="1">
    <location>
        <begin position="27"/>
        <end position="43"/>
    </location>
</feature>
<protein>
    <submittedName>
        <fullName evidence="2">Uncharacterized protein</fullName>
    </submittedName>
</protein>
<dbReference type="EMBL" id="KZ678636">
    <property type="protein sequence ID" value="PSR77808.1"/>
    <property type="molecule type" value="Genomic_DNA"/>
</dbReference>
<dbReference type="InParanoid" id="A0A2T2ZVH7"/>
<name>A0A2T2ZVH7_9PEZI</name>
<evidence type="ECO:0000313" key="2">
    <source>
        <dbReference type="EMBL" id="PSR77808.1"/>
    </source>
</evidence>
<gene>
    <name evidence="2" type="ORF">BD289DRAFT_444834</name>
</gene>
<dbReference type="AlphaFoldDB" id="A0A2T2ZVH7"/>
<organism evidence="2 3">
    <name type="scientific">Coniella lustricola</name>
    <dbReference type="NCBI Taxonomy" id="2025994"/>
    <lineage>
        <taxon>Eukaryota</taxon>
        <taxon>Fungi</taxon>
        <taxon>Dikarya</taxon>
        <taxon>Ascomycota</taxon>
        <taxon>Pezizomycotina</taxon>
        <taxon>Sordariomycetes</taxon>
        <taxon>Sordariomycetidae</taxon>
        <taxon>Diaporthales</taxon>
        <taxon>Schizoparmaceae</taxon>
        <taxon>Coniella</taxon>
    </lineage>
</organism>
<proteinExistence type="predicted"/>
<feature type="region of interest" description="Disordered" evidence="1">
    <location>
        <begin position="24"/>
        <end position="49"/>
    </location>
</feature>